<protein>
    <submittedName>
        <fullName evidence="1">(Mediterranean fruit fly) hypothetical protein</fullName>
    </submittedName>
</protein>
<evidence type="ECO:0000313" key="1">
    <source>
        <dbReference type="EMBL" id="CAD7003104.1"/>
    </source>
</evidence>
<name>A0A811UWR2_CERCA</name>
<organism evidence="1 2">
    <name type="scientific">Ceratitis capitata</name>
    <name type="common">Mediterranean fruit fly</name>
    <name type="synonym">Tephritis capitata</name>
    <dbReference type="NCBI Taxonomy" id="7213"/>
    <lineage>
        <taxon>Eukaryota</taxon>
        <taxon>Metazoa</taxon>
        <taxon>Ecdysozoa</taxon>
        <taxon>Arthropoda</taxon>
        <taxon>Hexapoda</taxon>
        <taxon>Insecta</taxon>
        <taxon>Pterygota</taxon>
        <taxon>Neoptera</taxon>
        <taxon>Endopterygota</taxon>
        <taxon>Diptera</taxon>
        <taxon>Brachycera</taxon>
        <taxon>Muscomorpha</taxon>
        <taxon>Tephritoidea</taxon>
        <taxon>Tephritidae</taxon>
        <taxon>Ceratitis</taxon>
        <taxon>Ceratitis</taxon>
    </lineage>
</organism>
<evidence type="ECO:0000313" key="2">
    <source>
        <dbReference type="Proteomes" id="UP000606786"/>
    </source>
</evidence>
<comment type="caution">
    <text evidence="1">The sequence shown here is derived from an EMBL/GenBank/DDBJ whole genome shotgun (WGS) entry which is preliminary data.</text>
</comment>
<gene>
    <name evidence="1" type="ORF">CCAP1982_LOCUS11567</name>
</gene>
<keyword evidence="2" id="KW-1185">Reference proteome</keyword>
<dbReference type="AlphaFoldDB" id="A0A811UWR2"/>
<proteinExistence type="predicted"/>
<accession>A0A811UWR2</accession>
<sequence length="99" mass="11419">MKPIRTSRYQPLMPHSHIEHSEGFVGFFIYSTTPHLNVIDSDEVESFGTFKPLICLSAHRHFENSVGKPKPKSLCYSLSEQSLFTLRHGLILECLFHHH</sequence>
<reference evidence="1" key="1">
    <citation type="submission" date="2020-11" db="EMBL/GenBank/DDBJ databases">
        <authorList>
            <person name="Whitehead M."/>
        </authorList>
    </citation>
    <scope>NUCLEOTIDE SEQUENCE</scope>
    <source>
        <strain evidence="1">EGII</strain>
    </source>
</reference>
<dbReference type="Proteomes" id="UP000606786">
    <property type="component" value="Unassembled WGS sequence"/>
</dbReference>
<dbReference type="EMBL" id="CAJHJT010000034">
    <property type="protein sequence ID" value="CAD7003104.1"/>
    <property type="molecule type" value="Genomic_DNA"/>
</dbReference>